<dbReference type="GO" id="GO:0008236">
    <property type="term" value="F:serine-type peptidase activity"/>
    <property type="evidence" value="ECO:0007669"/>
    <property type="project" value="InterPro"/>
</dbReference>
<name>A0A1G9J1P0_9BACT</name>
<organism evidence="3 4">
    <name type="scientific">Siphonobacter aquaeclarae</name>
    <dbReference type="NCBI Taxonomy" id="563176"/>
    <lineage>
        <taxon>Bacteria</taxon>
        <taxon>Pseudomonadati</taxon>
        <taxon>Bacteroidota</taxon>
        <taxon>Cytophagia</taxon>
        <taxon>Cytophagales</taxon>
        <taxon>Cytophagaceae</taxon>
        <taxon>Siphonobacter</taxon>
    </lineage>
</organism>
<dbReference type="InterPro" id="IPR001375">
    <property type="entry name" value="Peptidase_S9_cat"/>
</dbReference>
<dbReference type="InterPro" id="IPR029058">
    <property type="entry name" value="AB_hydrolase_fold"/>
</dbReference>
<keyword evidence="4" id="KW-1185">Reference proteome</keyword>
<reference evidence="3 4" key="1">
    <citation type="submission" date="2016-10" db="EMBL/GenBank/DDBJ databases">
        <authorList>
            <person name="de Groot N.N."/>
        </authorList>
    </citation>
    <scope>NUCLEOTIDE SEQUENCE [LARGE SCALE GENOMIC DNA]</scope>
    <source>
        <strain evidence="3 4">DSM 21668</strain>
    </source>
</reference>
<dbReference type="GO" id="GO:0006508">
    <property type="term" value="P:proteolysis"/>
    <property type="evidence" value="ECO:0007669"/>
    <property type="project" value="InterPro"/>
</dbReference>
<dbReference type="Pfam" id="PF00326">
    <property type="entry name" value="Peptidase_S9"/>
    <property type="match status" value="1"/>
</dbReference>
<dbReference type="PROSITE" id="PS51257">
    <property type="entry name" value="PROKAR_LIPOPROTEIN"/>
    <property type="match status" value="1"/>
</dbReference>
<evidence type="ECO:0000313" key="4">
    <source>
        <dbReference type="Proteomes" id="UP000198901"/>
    </source>
</evidence>
<dbReference type="PANTHER" id="PTHR22946:SF9">
    <property type="entry name" value="POLYKETIDE TRANSFERASE AF380"/>
    <property type="match status" value="1"/>
</dbReference>
<dbReference type="EMBL" id="FNGS01000001">
    <property type="protein sequence ID" value="SDL31054.1"/>
    <property type="molecule type" value="Genomic_DNA"/>
</dbReference>
<dbReference type="OrthoDB" id="645060at2"/>
<evidence type="ECO:0000259" key="2">
    <source>
        <dbReference type="Pfam" id="PF00326"/>
    </source>
</evidence>
<dbReference type="SUPFAM" id="SSF53474">
    <property type="entry name" value="alpha/beta-Hydrolases"/>
    <property type="match status" value="1"/>
</dbReference>
<evidence type="ECO:0000256" key="1">
    <source>
        <dbReference type="ARBA" id="ARBA00022801"/>
    </source>
</evidence>
<dbReference type="GO" id="GO:0052689">
    <property type="term" value="F:carboxylic ester hydrolase activity"/>
    <property type="evidence" value="ECO:0007669"/>
    <property type="project" value="UniProtKB-ARBA"/>
</dbReference>
<dbReference type="AlphaFoldDB" id="A0A1G9J1P0"/>
<dbReference type="Gene3D" id="3.40.50.1820">
    <property type="entry name" value="alpha/beta hydrolase"/>
    <property type="match status" value="1"/>
</dbReference>
<sequence>MLLSKRLLLFSLIFASCSKESFLSGEDKTILFAEPSAMEIRRVWQDWKARNLVPTDYKVEQEAILLSGNFTFKMVSFRLNGIKEYGALLIPKAAQKVPVRMLIGGFGLDVTTNAFNLMSDSTAGASSHILAIPALRGQSLQLGLNGTTYTSPLSDGNHCDAFDGATDDVLAFLNVIAATESKADVDRTAVRGGSRGGTVALLAGIRDTRVKRVVAVAGPTNMLELTSRNSDDPTYRCQFLSGFKSGQLSAAQTRTLLIASSPLYFADHLPATQLHMGLRDWQVPVAQGSALQEKMTGHSDDFQFYTYDRTHEDIARSNPVLEERVTAFLKQL</sequence>
<evidence type="ECO:0000313" key="3">
    <source>
        <dbReference type="EMBL" id="SDL31054.1"/>
    </source>
</evidence>
<dbReference type="PANTHER" id="PTHR22946">
    <property type="entry name" value="DIENELACTONE HYDROLASE DOMAIN-CONTAINING PROTEIN-RELATED"/>
    <property type="match status" value="1"/>
</dbReference>
<accession>A0A1G9J1P0</accession>
<protein>
    <submittedName>
        <fullName evidence="3">Prolyl oligopeptidase family protein</fullName>
    </submittedName>
</protein>
<keyword evidence="1" id="KW-0378">Hydrolase</keyword>
<proteinExistence type="predicted"/>
<dbReference type="STRING" id="563176.SAMN04488090_0701"/>
<dbReference type="InterPro" id="IPR050261">
    <property type="entry name" value="FrsA_esterase"/>
</dbReference>
<dbReference type="Proteomes" id="UP000198901">
    <property type="component" value="Unassembled WGS sequence"/>
</dbReference>
<feature type="domain" description="Peptidase S9 prolyl oligopeptidase catalytic" evidence="2">
    <location>
        <begin position="166"/>
        <end position="331"/>
    </location>
</feature>
<dbReference type="RefSeq" id="WP_093197729.1">
    <property type="nucleotide sequence ID" value="NZ_FNGS01000001.1"/>
</dbReference>
<gene>
    <name evidence="3" type="ORF">SAMN04488090_0701</name>
</gene>